<dbReference type="InterPro" id="IPR012337">
    <property type="entry name" value="RNaseH-like_sf"/>
</dbReference>
<dbReference type="GO" id="GO:0003677">
    <property type="term" value="F:DNA binding"/>
    <property type="evidence" value="ECO:0007669"/>
    <property type="project" value="InterPro"/>
</dbReference>
<reference evidence="3 4" key="1">
    <citation type="submission" date="2012-04" db="EMBL/GenBank/DDBJ databases">
        <authorList>
            <person name="Genoscope - CEA"/>
        </authorList>
    </citation>
    <scope>NUCLEOTIDE SEQUENCE [LARGE SCALE GENOMIC DNA]</scope>
    <source>
        <strain evidence="3 4">9443</strain>
    </source>
</reference>
<proteinExistence type="predicted"/>
<sequence>MLNNKYLKQWSCIVSEHLPHLSIPQAIGLATWSFGMVMTKSSSLTQVSRFIGAVNEEKPNTVRQRLKEWYEEGKAKKGEKRSTLEVSSCFAPLLMWVISLLPVSIEKMALALDATTIGNKFVVLSINVLLAGCGIPIAWCIVKANEPGSGQPYWQKLIRQLKEAVPTGWTVIVPADRGLYAPWLYQVIVEAGWHPFLRINHQGLVKISPHGQWQPLDALVSAPGQSWSGQVVCFKTNPLACTLLARWDSGYQEPWLVLTDLEPQMADALWYGLRPSTECVYRDLKSDGWQWQNTRLLDPQRAERLWLAMAVATLKDGYAGWRSGKSISSTRFRATSPPTYYL</sequence>
<comment type="caution">
    <text evidence="3">The sequence shown here is derived from an EMBL/GenBank/DDBJ whole genome shotgun (WGS) entry which is preliminary data.</text>
</comment>
<dbReference type="Pfam" id="PF01609">
    <property type="entry name" value="DDE_Tnp_1"/>
    <property type="match status" value="1"/>
</dbReference>
<dbReference type="SUPFAM" id="SSF53098">
    <property type="entry name" value="Ribonuclease H-like"/>
    <property type="match status" value="1"/>
</dbReference>
<organism evidence="3 4">
    <name type="scientific">Microcystis aeruginosa PCC 9443</name>
    <dbReference type="NCBI Taxonomy" id="1160281"/>
    <lineage>
        <taxon>Bacteria</taxon>
        <taxon>Bacillati</taxon>
        <taxon>Cyanobacteriota</taxon>
        <taxon>Cyanophyceae</taxon>
        <taxon>Oscillatoriophycideae</taxon>
        <taxon>Chroococcales</taxon>
        <taxon>Microcystaceae</taxon>
        <taxon>Microcystis</taxon>
    </lineage>
</organism>
<keyword evidence="1" id="KW-0472">Membrane</keyword>
<dbReference type="AlphaFoldDB" id="I4FYK7"/>
<gene>
    <name evidence="3" type="ORF">MICAC_1190002</name>
</gene>
<keyword evidence="1" id="KW-0812">Transmembrane</keyword>
<dbReference type="GO" id="GO:0006313">
    <property type="term" value="P:DNA transposition"/>
    <property type="evidence" value="ECO:0007669"/>
    <property type="project" value="InterPro"/>
</dbReference>
<dbReference type="EMBL" id="CAIJ01000023">
    <property type="protein sequence ID" value="CCI00768.1"/>
    <property type="molecule type" value="Genomic_DNA"/>
</dbReference>
<dbReference type="Proteomes" id="UP000003480">
    <property type="component" value="Unassembled WGS sequence"/>
</dbReference>
<evidence type="ECO:0000313" key="3">
    <source>
        <dbReference type="EMBL" id="CCI00768.1"/>
    </source>
</evidence>
<evidence type="ECO:0000313" key="4">
    <source>
        <dbReference type="Proteomes" id="UP000003480"/>
    </source>
</evidence>
<dbReference type="HOGENOM" id="CLU_789509_0_0_3"/>
<feature type="transmembrane region" description="Helical" evidence="1">
    <location>
        <begin position="83"/>
        <end position="101"/>
    </location>
</feature>
<feature type="domain" description="Transposase IS4-like" evidence="2">
    <location>
        <begin position="153"/>
        <end position="313"/>
    </location>
</feature>
<dbReference type="InterPro" id="IPR002559">
    <property type="entry name" value="Transposase_11"/>
</dbReference>
<protein>
    <submittedName>
        <fullName evidence="3">Transposase</fullName>
    </submittedName>
</protein>
<feature type="transmembrane region" description="Helical" evidence="1">
    <location>
        <begin position="121"/>
        <end position="142"/>
    </location>
</feature>
<keyword evidence="1" id="KW-1133">Transmembrane helix</keyword>
<evidence type="ECO:0000256" key="1">
    <source>
        <dbReference type="SAM" id="Phobius"/>
    </source>
</evidence>
<evidence type="ECO:0000259" key="2">
    <source>
        <dbReference type="Pfam" id="PF01609"/>
    </source>
</evidence>
<name>I4FYK7_MICAE</name>
<dbReference type="RefSeq" id="WP_002765766.1">
    <property type="nucleotide sequence ID" value="NZ_HE972944.1"/>
</dbReference>
<dbReference type="GO" id="GO:0004803">
    <property type="term" value="F:transposase activity"/>
    <property type="evidence" value="ECO:0007669"/>
    <property type="project" value="InterPro"/>
</dbReference>
<accession>I4FYK7</accession>